<evidence type="ECO:0000256" key="1">
    <source>
        <dbReference type="SAM" id="MobiDB-lite"/>
    </source>
</evidence>
<sequence>MDEAISALRCLPQENAFDAKGRNDDGPGPLTWAVVTRADDENQTRVISSEDRFRLS</sequence>
<comment type="caution">
    <text evidence="2">The sequence shown here is derived from an EMBL/GenBank/DDBJ whole genome shotgun (WGS) entry which is preliminary data.</text>
</comment>
<dbReference type="Proteomes" id="UP000590511">
    <property type="component" value="Unassembled WGS sequence"/>
</dbReference>
<name>A0A7W7HEG2_9ACTN</name>
<reference evidence="2 3" key="1">
    <citation type="submission" date="2020-08" db="EMBL/GenBank/DDBJ databases">
        <title>Sequencing the genomes of 1000 actinobacteria strains.</title>
        <authorList>
            <person name="Klenk H.-P."/>
        </authorList>
    </citation>
    <scope>NUCLEOTIDE SEQUENCE [LARGE SCALE GENOMIC DNA]</scope>
    <source>
        <strain evidence="2 3">DSM 43150</strain>
    </source>
</reference>
<feature type="region of interest" description="Disordered" evidence="1">
    <location>
        <begin position="17"/>
        <end position="36"/>
    </location>
</feature>
<dbReference type="RefSeq" id="WP_188121378.1">
    <property type="nucleotide sequence ID" value="NZ_BOMP01000001.1"/>
</dbReference>
<protein>
    <submittedName>
        <fullName evidence="2">Uncharacterized protein</fullName>
    </submittedName>
</protein>
<gene>
    <name evidence="2" type="ORF">BJ964_003146</name>
</gene>
<dbReference type="EMBL" id="JACHNC010000001">
    <property type="protein sequence ID" value="MBB4748985.1"/>
    <property type="molecule type" value="Genomic_DNA"/>
</dbReference>
<evidence type="ECO:0000313" key="3">
    <source>
        <dbReference type="Proteomes" id="UP000590511"/>
    </source>
</evidence>
<accession>A0A7W7HEG2</accession>
<evidence type="ECO:0000313" key="2">
    <source>
        <dbReference type="EMBL" id="MBB4748985.1"/>
    </source>
</evidence>
<dbReference type="AlphaFoldDB" id="A0A7W7HEG2"/>
<organism evidence="2 3">
    <name type="scientific">Actinoplanes lobatus</name>
    <dbReference type="NCBI Taxonomy" id="113568"/>
    <lineage>
        <taxon>Bacteria</taxon>
        <taxon>Bacillati</taxon>
        <taxon>Actinomycetota</taxon>
        <taxon>Actinomycetes</taxon>
        <taxon>Micromonosporales</taxon>
        <taxon>Micromonosporaceae</taxon>
        <taxon>Actinoplanes</taxon>
    </lineage>
</organism>
<proteinExistence type="predicted"/>